<reference evidence="1" key="1">
    <citation type="submission" date="2022-07" db="EMBL/GenBank/DDBJ databases">
        <title>Chromosome-level genome of Muraenolepis orangiensis.</title>
        <authorList>
            <person name="Kim J."/>
        </authorList>
    </citation>
    <scope>NUCLEOTIDE SEQUENCE</scope>
    <source>
        <strain evidence="1">KU_S4_2022</strain>
        <tissue evidence="1">Muscle</tissue>
    </source>
</reference>
<protein>
    <submittedName>
        <fullName evidence="1">Uncharacterized protein</fullName>
    </submittedName>
</protein>
<dbReference type="Proteomes" id="UP001148018">
    <property type="component" value="Unassembled WGS sequence"/>
</dbReference>
<dbReference type="AlphaFoldDB" id="A0A9Q0IAZ1"/>
<sequence>MEAPEMAELREEGLTVTPYALEEGLTVTPYALEEGLTVTPYALEKGLTVTPYALEKGLTVSPYALEEVLAEAQLHTHQGAPLKGEPSLWNQALLSRAGDMLWL</sequence>
<gene>
    <name evidence="1" type="ORF">NHX12_007218</name>
</gene>
<organism evidence="1 2">
    <name type="scientific">Muraenolepis orangiensis</name>
    <name type="common">Patagonian moray cod</name>
    <dbReference type="NCBI Taxonomy" id="630683"/>
    <lineage>
        <taxon>Eukaryota</taxon>
        <taxon>Metazoa</taxon>
        <taxon>Chordata</taxon>
        <taxon>Craniata</taxon>
        <taxon>Vertebrata</taxon>
        <taxon>Euteleostomi</taxon>
        <taxon>Actinopterygii</taxon>
        <taxon>Neopterygii</taxon>
        <taxon>Teleostei</taxon>
        <taxon>Neoteleostei</taxon>
        <taxon>Acanthomorphata</taxon>
        <taxon>Zeiogadaria</taxon>
        <taxon>Gadariae</taxon>
        <taxon>Gadiformes</taxon>
        <taxon>Muraenolepidoidei</taxon>
        <taxon>Muraenolepididae</taxon>
        <taxon>Muraenolepis</taxon>
    </lineage>
</organism>
<name>A0A9Q0IAZ1_9TELE</name>
<evidence type="ECO:0000313" key="1">
    <source>
        <dbReference type="EMBL" id="KAJ3592089.1"/>
    </source>
</evidence>
<keyword evidence="2" id="KW-1185">Reference proteome</keyword>
<dbReference type="EMBL" id="JANIIK010000113">
    <property type="protein sequence ID" value="KAJ3592089.1"/>
    <property type="molecule type" value="Genomic_DNA"/>
</dbReference>
<proteinExistence type="predicted"/>
<accession>A0A9Q0IAZ1</accession>
<evidence type="ECO:0000313" key="2">
    <source>
        <dbReference type="Proteomes" id="UP001148018"/>
    </source>
</evidence>
<comment type="caution">
    <text evidence="1">The sequence shown here is derived from an EMBL/GenBank/DDBJ whole genome shotgun (WGS) entry which is preliminary data.</text>
</comment>